<dbReference type="InterPro" id="IPR001054">
    <property type="entry name" value="A/G_cyclase"/>
</dbReference>
<evidence type="ECO:0000313" key="2">
    <source>
        <dbReference type="EMBL" id="MFC3675551.1"/>
    </source>
</evidence>
<gene>
    <name evidence="2" type="ORF">ACFOOQ_08360</name>
</gene>
<dbReference type="EMBL" id="JBHRYJ010000001">
    <property type="protein sequence ID" value="MFC3675551.1"/>
    <property type="molecule type" value="Genomic_DNA"/>
</dbReference>
<dbReference type="PROSITE" id="PS50125">
    <property type="entry name" value="GUANYLATE_CYCLASE_2"/>
    <property type="match status" value="1"/>
</dbReference>
<feature type="domain" description="Guanylate cyclase" evidence="1">
    <location>
        <begin position="220"/>
        <end position="356"/>
    </location>
</feature>
<protein>
    <submittedName>
        <fullName evidence="2">Adenylate/guanylate cyclase domain-containing protein</fullName>
    </submittedName>
</protein>
<dbReference type="CDD" id="cd07302">
    <property type="entry name" value="CHD"/>
    <property type="match status" value="1"/>
</dbReference>
<dbReference type="Pfam" id="PF00211">
    <property type="entry name" value="Guanylate_cyc"/>
    <property type="match status" value="1"/>
</dbReference>
<evidence type="ECO:0000259" key="1">
    <source>
        <dbReference type="PROSITE" id="PS50125"/>
    </source>
</evidence>
<evidence type="ECO:0000313" key="3">
    <source>
        <dbReference type="Proteomes" id="UP001595711"/>
    </source>
</evidence>
<dbReference type="RefSeq" id="WP_379724326.1">
    <property type="nucleotide sequence ID" value="NZ_JBHRYJ010000001.1"/>
</dbReference>
<dbReference type="SUPFAM" id="SSF55073">
    <property type="entry name" value="Nucleotide cyclase"/>
    <property type="match status" value="1"/>
</dbReference>
<dbReference type="SMART" id="SM00044">
    <property type="entry name" value="CYCc"/>
    <property type="match status" value="1"/>
</dbReference>
<dbReference type="PANTHER" id="PTHR43081:SF11">
    <property type="entry name" value="BLR2264 PROTEIN"/>
    <property type="match status" value="1"/>
</dbReference>
<name>A0ABV7VDL4_9PROT</name>
<dbReference type="PANTHER" id="PTHR43081">
    <property type="entry name" value="ADENYLATE CYCLASE, TERMINAL-DIFFERENTIATION SPECIFIC-RELATED"/>
    <property type="match status" value="1"/>
</dbReference>
<organism evidence="2 3">
    <name type="scientific">Ferrovibrio xuzhouensis</name>
    <dbReference type="NCBI Taxonomy" id="1576914"/>
    <lineage>
        <taxon>Bacteria</taxon>
        <taxon>Pseudomonadati</taxon>
        <taxon>Pseudomonadota</taxon>
        <taxon>Alphaproteobacteria</taxon>
        <taxon>Rhodospirillales</taxon>
        <taxon>Rhodospirillaceae</taxon>
        <taxon>Ferrovibrio</taxon>
    </lineage>
</organism>
<comment type="caution">
    <text evidence="2">The sequence shown here is derived from an EMBL/GenBank/DDBJ whole genome shotgun (WGS) entry which is preliminary data.</text>
</comment>
<dbReference type="Gene3D" id="3.30.70.1230">
    <property type="entry name" value="Nucleotide cyclase"/>
    <property type="match status" value="1"/>
</dbReference>
<keyword evidence="3" id="KW-1185">Reference proteome</keyword>
<dbReference type="InterPro" id="IPR029787">
    <property type="entry name" value="Nucleotide_cyclase"/>
</dbReference>
<accession>A0ABV7VDL4</accession>
<reference evidence="3" key="1">
    <citation type="journal article" date="2019" name="Int. J. Syst. Evol. Microbiol.">
        <title>The Global Catalogue of Microorganisms (GCM) 10K type strain sequencing project: providing services to taxonomists for standard genome sequencing and annotation.</title>
        <authorList>
            <consortium name="The Broad Institute Genomics Platform"/>
            <consortium name="The Broad Institute Genome Sequencing Center for Infectious Disease"/>
            <person name="Wu L."/>
            <person name="Ma J."/>
        </authorList>
    </citation>
    <scope>NUCLEOTIDE SEQUENCE [LARGE SCALE GENOMIC DNA]</scope>
    <source>
        <strain evidence="3">KCTC 42182</strain>
    </source>
</reference>
<dbReference type="Proteomes" id="UP001595711">
    <property type="component" value="Unassembled WGS sequence"/>
</dbReference>
<sequence length="415" mass="45029">MDPAAFARIARRIADASLGGLNEGEILADFCTALNEVDIPVSRAVLGADTLHPVLAGRIFGWKRDEAGIILHEFGRSTTEEGERKWRESPFHHLEQTGAAQLRVRIDGHNGDFPFPVVTDLAAEGYTDFLVTMTRFGDKAIIGQLDSIYASWSTGTAGGYTERQIEMLESLIPFAAAAIRSASVRRIADTLAETYLGRDAARRVLSGTITRGEAERISAALWFSDLRGFTRLSDTVSPELIMPLLNDYAGAAVAAIHQHGGEVLKFMGDGILAIFRNDGERHTDLEAATHDALRALCQAQKNLREVRNRRANAGLPVADMTVALHVGDVLYGNFGGEDRLDFTVVGPAVNELSRIAGMVRVVDQPAILSAAFRQAAGGMKDKAVSLGRYALRGVETPQELFTLDPEFLRAKLMAA</sequence>
<dbReference type="InterPro" id="IPR050697">
    <property type="entry name" value="Adenylyl/Guanylyl_Cyclase_3/4"/>
</dbReference>
<proteinExistence type="predicted"/>